<gene>
    <name evidence="1" type="ORF">QFC20_007783</name>
</gene>
<evidence type="ECO:0000313" key="1">
    <source>
        <dbReference type="EMBL" id="KAJ9090900.1"/>
    </source>
</evidence>
<dbReference type="Proteomes" id="UP001230649">
    <property type="component" value="Unassembled WGS sequence"/>
</dbReference>
<keyword evidence="2" id="KW-1185">Reference proteome</keyword>
<name>A0ACC2UW55_9TREE</name>
<reference evidence="1" key="1">
    <citation type="submission" date="2023-04" db="EMBL/GenBank/DDBJ databases">
        <title>Draft Genome sequencing of Naganishia species isolated from polar environments using Oxford Nanopore Technology.</title>
        <authorList>
            <person name="Leo P."/>
            <person name="Venkateswaran K."/>
        </authorList>
    </citation>
    <scope>NUCLEOTIDE SEQUENCE</scope>
    <source>
        <strain evidence="1">MNA-CCFEE 5262</strain>
    </source>
</reference>
<sequence length="327" mass="35605">MLTPSRQRLNEFLALAKAAYVQEQWTTITVKMIDETDESGEWREVSTKRKRALESVVTEAGVKEKLKRDMAEFLQGEEWYRDRGIPWPRGILLHGVPGSGKTSLIHGLASTCGLDIYVVSLTTQGGYIGTKASNRLTDAMLSGSMTAIPAGSVVVFEDIDVAMVNSAKVLNRDDNNPTKGLKETEKEDSNTNKNGGGAAAGSSITLSGLLNAIPATTPSGEPLIHLTIRNDKAKLDPALIRPGRFDVTIEFRNADKTICREIFKAFYPVTGKFPVVSDHPDEHPPSGPEFNVERPTVQPALFVNHLAEEFAALVPEGEFSSAEIQGK</sequence>
<organism evidence="1 2">
    <name type="scientific">Naganishia adeliensis</name>
    <dbReference type="NCBI Taxonomy" id="92952"/>
    <lineage>
        <taxon>Eukaryota</taxon>
        <taxon>Fungi</taxon>
        <taxon>Dikarya</taxon>
        <taxon>Basidiomycota</taxon>
        <taxon>Agaricomycotina</taxon>
        <taxon>Tremellomycetes</taxon>
        <taxon>Filobasidiales</taxon>
        <taxon>Filobasidiaceae</taxon>
        <taxon>Naganishia</taxon>
    </lineage>
</organism>
<proteinExistence type="predicted"/>
<dbReference type="EMBL" id="JASBWS010000220">
    <property type="protein sequence ID" value="KAJ9090900.1"/>
    <property type="molecule type" value="Genomic_DNA"/>
</dbReference>
<comment type="caution">
    <text evidence="1">The sequence shown here is derived from an EMBL/GenBank/DDBJ whole genome shotgun (WGS) entry which is preliminary data.</text>
</comment>
<protein>
    <submittedName>
        <fullName evidence="1">Uncharacterized protein</fullName>
    </submittedName>
</protein>
<evidence type="ECO:0000313" key="2">
    <source>
        <dbReference type="Proteomes" id="UP001230649"/>
    </source>
</evidence>
<accession>A0ACC2UW55</accession>